<dbReference type="PATRIC" id="fig|937777.3.peg.2394"/>
<sequence length="144" mass="15061">MNAANSGRTGLFGRLRSLGKSPDPAQVRAALREAYLTAFGLLAAPGLLLGLMFGRALRLDGAFVIVLLVLAALLALLAIWLAARGKAQEETPLAGAVRACFQLVAAPAVPFLMGCALLGQASAVMALWSLALLIFMVGFWLSRP</sequence>
<keyword evidence="1" id="KW-1133">Transmembrane helix</keyword>
<feature type="transmembrane region" description="Helical" evidence="1">
    <location>
        <begin position="62"/>
        <end position="83"/>
    </location>
</feature>
<evidence type="ECO:0000313" key="3">
    <source>
        <dbReference type="Proteomes" id="UP000010467"/>
    </source>
</evidence>
<feature type="transmembrane region" description="Helical" evidence="1">
    <location>
        <begin position="95"/>
        <end position="119"/>
    </location>
</feature>
<evidence type="ECO:0000256" key="1">
    <source>
        <dbReference type="SAM" id="Phobius"/>
    </source>
</evidence>
<dbReference type="AlphaFoldDB" id="L0A1Z3"/>
<keyword evidence="1" id="KW-0812">Transmembrane</keyword>
<evidence type="ECO:0000313" key="2">
    <source>
        <dbReference type="EMBL" id="AFZ67866.1"/>
    </source>
</evidence>
<protein>
    <submittedName>
        <fullName evidence="2">Uncharacterized protein</fullName>
    </submittedName>
</protein>
<keyword evidence="3" id="KW-1185">Reference proteome</keyword>
<dbReference type="EMBL" id="CP003382">
    <property type="protein sequence ID" value="AFZ67866.1"/>
    <property type="molecule type" value="Genomic_DNA"/>
</dbReference>
<feature type="transmembrane region" description="Helical" evidence="1">
    <location>
        <begin position="125"/>
        <end position="142"/>
    </location>
</feature>
<dbReference type="HOGENOM" id="CLU_1793323_0_0_0"/>
<dbReference type="KEGG" id="dpd:Deipe_2390"/>
<accession>L0A1Z3</accession>
<dbReference type="Proteomes" id="UP000010467">
    <property type="component" value="Chromosome"/>
</dbReference>
<proteinExistence type="predicted"/>
<dbReference type="STRING" id="937777.Deipe_2390"/>
<gene>
    <name evidence="2" type="ordered locus">Deipe_2390</name>
</gene>
<organism evidence="2 3">
    <name type="scientific">Deinococcus peraridilitoris (strain DSM 19664 / LMG 22246 / CIP 109416 / KR-200)</name>
    <dbReference type="NCBI Taxonomy" id="937777"/>
    <lineage>
        <taxon>Bacteria</taxon>
        <taxon>Thermotogati</taxon>
        <taxon>Deinococcota</taxon>
        <taxon>Deinococci</taxon>
        <taxon>Deinococcales</taxon>
        <taxon>Deinococcaceae</taxon>
        <taxon>Deinococcus</taxon>
    </lineage>
</organism>
<reference evidence="3" key="1">
    <citation type="submission" date="2012-03" db="EMBL/GenBank/DDBJ databases">
        <title>Complete sequence of chromosome of Deinococcus peraridilitoris DSM 19664.</title>
        <authorList>
            <person name="Lucas S."/>
            <person name="Copeland A."/>
            <person name="Lapidus A."/>
            <person name="Glavina del Rio T."/>
            <person name="Dalin E."/>
            <person name="Tice H."/>
            <person name="Bruce D."/>
            <person name="Goodwin L."/>
            <person name="Pitluck S."/>
            <person name="Peters L."/>
            <person name="Mikhailova N."/>
            <person name="Lu M."/>
            <person name="Kyrpides N."/>
            <person name="Mavromatis K."/>
            <person name="Ivanova N."/>
            <person name="Brettin T."/>
            <person name="Detter J.C."/>
            <person name="Han C."/>
            <person name="Larimer F."/>
            <person name="Land M."/>
            <person name="Hauser L."/>
            <person name="Markowitz V."/>
            <person name="Cheng J.-F."/>
            <person name="Hugenholtz P."/>
            <person name="Woyke T."/>
            <person name="Wu D."/>
            <person name="Pukall R."/>
            <person name="Steenblock K."/>
            <person name="Brambilla E."/>
            <person name="Klenk H.-P."/>
            <person name="Eisen J.A."/>
        </authorList>
    </citation>
    <scope>NUCLEOTIDE SEQUENCE [LARGE SCALE GENOMIC DNA]</scope>
    <source>
        <strain evidence="3">DSM 19664 / LMG 22246 / CIP 109416 / KR-200</strain>
    </source>
</reference>
<dbReference type="RefSeq" id="WP_015236168.1">
    <property type="nucleotide sequence ID" value="NC_019793.1"/>
</dbReference>
<keyword evidence="1" id="KW-0472">Membrane</keyword>
<name>L0A1Z3_DEIPD</name>
<feature type="transmembrane region" description="Helical" evidence="1">
    <location>
        <begin position="34"/>
        <end position="56"/>
    </location>
</feature>